<evidence type="ECO:0008006" key="4">
    <source>
        <dbReference type="Google" id="ProtNLM"/>
    </source>
</evidence>
<gene>
    <name evidence="2" type="ORF">DI533_19990</name>
</gene>
<dbReference type="SUPFAM" id="SSF50249">
    <property type="entry name" value="Nucleic acid-binding proteins"/>
    <property type="match status" value="1"/>
</dbReference>
<dbReference type="EMBL" id="QFQS01000009">
    <property type="protein sequence ID" value="PZQ95134.1"/>
    <property type="molecule type" value="Genomic_DNA"/>
</dbReference>
<name>A0A2W5S4X9_CERSP</name>
<evidence type="ECO:0000313" key="3">
    <source>
        <dbReference type="Proteomes" id="UP000248975"/>
    </source>
</evidence>
<dbReference type="Gene3D" id="2.40.50.140">
    <property type="entry name" value="Nucleic acid-binding proteins"/>
    <property type="match status" value="1"/>
</dbReference>
<organism evidence="2 3">
    <name type="scientific">Cereibacter sphaeroides</name>
    <name type="common">Rhodobacter sphaeroides</name>
    <dbReference type="NCBI Taxonomy" id="1063"/>
    <lineage>
        <taxon>Bacteria</taxon>
        <taxon>Pseudomonadati</taxon>
        <taxon>Pseudomonadota</taxon>
        <taxon>Alphaproteobacteria</taxon>
        <taxon>Rhodobacterales</taxon>
        <taxon>Paracoccaceae</taxon>
        <taxon>Cereibacter</taxon>
    </lineage>
</organism>
<dbReference type="InterPro" id="IPR022595">
    <property type="entry name" value="Enc34_ssDNA-bd"/>
</dbReference>
<sequence>MADAPIGEVILKDVRLSFAHIYEPSKDSVDKKTGQTIKGSYQARGLMEKGTPATIENMKKLKKAGLDARKKEWGDNVAKHPKLKPNQLCVRDGDLEDWEGYEGCYYIAANAGQRKPSVITNIKGKDGKWIEATPGGANSPYSGCRVNMLVRIWAQDNDYGKRQNASLEIVQFFKDGEPFGAGPVDPNEKFGDEFAADGESMGDEDEDDGGLI</sequence>
<proteinExistence type="predicted"/>
<evidence type="ECO:0000256" key="1">
    <source>
        <dbReference type="SAM" id="MobiDB-lite"/>
    </source>
</evidence>
<feature type="region of interest" description="Disordered" evidence="1">
    <location>
        <begin position="178"/>
        <end position="212"/>
    </location>
</feature>
<dbReference type="InterPro" id="IPR012340">
    <property type="entry name" value="NA-bd_OB-fold"/>
</dbReference>
<comment type="caution">
    <text evidence="2">The sequence shown here is derived from an EMBL/GenBank/DDBJ whole genome shotgun (WGS) entry which is preliminary data.</text>
</comment>
<evidence type="ECO:0000313" key="2">
    <source>
        <dbReference type="EMBL" id="PZQ95134.1"/>
    </source>
</evidence>
<reference evidence="2 3" key="1">
    <citation type="submission" date="2017-08" db="EMBL/GenBank/DDBJ databases">
        <title>Infants hospitalized years apart are colonized by the same room-sourced microbial strains.</title>
        <authorList>
            <person name="Brooks B."/>
            <person name="Olm M.R."/>
            <person name="Firek B.A."/>
            <person name="Baker R."/>
            <person name="Thomas B.C."/>
            <person name="Morowitz M.J."/>
            <person name="Banfield J.F."/>
        </authorList>
    </citation>
    <scope>NUCLEOTIDE SEQUENCE [LARGE SCALE GENOMIC DNA]</scope>
    <source>
        <strain evidence="2">S2_003_000_R2_11</strain>
    </source>
</reference>
<protein>
    <recommendedName>
        <fullName evidence="4">DUF2815 family protein</fullName>
    </recommendedName>
</protein>
<dbReference type="Pfam" id="PF10991">
    <property type="entry name" value="Enc34_ssDNA-bd"/>
    <property type="match status" value="1"/>
</dbReference>
<accession>A0A2W5S4X9</accession>
<feature type="compositionally biased region" description="Acidic residues" evidence="1">
    <location>
        <begin position="194"/>
        <end position="212"/>
    </location>
</feature>
<dbReference type="AlphaFoldDB" id="A0A2W5S4X9"/>
<dbReference type="Proteomes" id="UP000248975">
    <property type="component" value="Unassembled WGS sequence"/>
</dbReference>